<feature type="domain" description="Ketosynthase family 3 (KS3)" evidence="6">
    <location>
        <begin position="75"/>
        <end position="489"/>
    </location>
</feature>
<dbReference type="SMART" id="SM00827">
    <property type="entry name" value="PKS_AT"/>
    <property type="match status" value="1"/>
</dbReference>
<dbReference type="InterPro" id="IPR016039">
    <property type="entry name" value="Thiolase-like"/>
</dbReference>
<evidence type="ECO:0000313" key="8">
    <source>
        <dbReference type="Proteomes" id="UP000297391"/>
    </source>
</evidence>
<dbReference type="Pfam" id="PF00698">
    <property type="entry name" value="Acyl_transf_1"/>
    <property type="match status" value="1"/>
</dbReference>
<evidence type="ECO:0000256" key="1">
    <source>
        <dbReference type="ARBA" id="ARBA00005194"/>
    </source>
</evidence>
<dbReference type="Gene3D" id="3.40.50.720">
    <property type="entry name" value="NAD(P)-binding Rossmann-like Domain"/>
    <property type="match status" value="1"/>
</dbReference>
<dbReference type="Gene3D" id="3.30.559.10">
    <property type="entry name" value="Chloramphenicol acetyltransferase-like domain"/>
    <property type="match status" value="1"/>
</dbReference>
<dbReference type="Gene3D" id="3.40.47.10">
    <property type="match status" value="1"/>
</dbReference>
<comment type="similarity">
    <text evidence="2">Belongs to the short-chain dehydrogenases/reductases (SDR) family.</text>
</comment>
<dbReference type="OrthoDB" id="9778690at2"/>
<dbReference type="InterPro" id="IPR020841">
    <property type="entry name" value="PKS_Beta-ketoAc_synthase_dom"/>
</dbReference>
<dbReference type="InterPro" id="IPR036291">
    <property type="entry name" value="NAD(P)-bd_dom_sf"/>
</dbReference>
<dbReference type="SMART" id="SM00825">
    <property type="entry name" value="PKS_KS"/>
    <property type="match status" value="1"/>
</dbReference>
<evidence type="ECO:0000256" key="2">
    <source>
        <dbReference type="ARBA" id="ARBA00006484"/>
    </source>
</evidence>
<organism evidence="7 8">
    <name type="scientific">Pseudomonas kairouanensis</name>
    <dbReference type="NCBI Taxonomy" id="2293832"/>
    <lineage>
        <taxon>Bacteria</taxon>
        <taxon>Pseudomonadati</taxon>
        <taxon>Pseudomonadota</taxon>
        <taxon>Gammaproteobacteria</taxon>
        <taxon>Pseudomonadales</taxon>
        <taxon>Pseudomonadaceae</taxon>
        <taxon>Pseudomonas</taxon>
    </lineage>
</organism>
<dbReference type="SUPFAM" id="SSF51735">
    <property type="entry name" value="NAD(P)-binding Rossmann-fold domains"/>
    <property type="match status" value="2"/>
</dbReference>
<dbReference type="EMBL" id="QUZU01000001">
    <property type="protein sequence ID" value="TFY92445.1"/>
    <property type="molecule type" value="Genomic_DNA"/>
</dbReference>
<dbReference type="InterPro" id="IPR032821">
    <property type="entry name" value="PKS_assoc"/>
</dbReference>
<comment type="pathway">
    <text evidence="1">Lipid metabolism; fatty acid biosynthesis.</text>
</comment>
<dbReference type="SUPFAM" id="SSF52151">
    <property type="entry name" value="FabD/lysophospholipase-like"/>
    <property type="match status" value="1"/>
</dbReference>
<name>A0A4Z0B0F0_9PSED</name>
<dbReference type="InterPro" id="IPR001227">
    <property type="entry name" value="Ac_transferase_dom_sf"/>
</dbReference>
<dbReference type="SUPFAM" id="SSF52777">
    <property type="entry name" value="CoA-dependent acyltransferases"/>
    <property type="match status" value="2"/>
</dbReference>
<dbReference type="UniPathway" id="UPA00094"/>
<dbReference type="GO" id="GO:0005737">
    <property type="term" value="C:cytoplasm"/>
    <property type="evidence" value="ECO:0007669"/>
    <property type="project" value="TreeGrafter"/>
</dbReference>
<protein>
    <submittedName>
        <fullName evidence="7">SDR family NAD(P)-dependent oxidoreductase</fullName>
    </submittedName>
</protein>
<dbReference type="InterPro" id="IPR014043">
    <property type="entry name" value="Acyl_transferase_dom"/>
</dbReference>
<dbReference type="Pfam" id="PF08659">
    <property type="entry name" value="KR"/>
    <property type="match status" value="1"/>
</dbReference>
<proteinExistence type="inferred from homology"/>
<evidence type="ECO:0000256" key="5">
    <source>
        <dbReference type="ARBA" id="ARBA00022679"/>
    </source>
</evidence>
<keyword evidence="3" id="KW-0596">Phosphopantetheine</keyword>
<dbReference type="InterPro" id="IPR018201">
    <property type="entry name" value="Ketoacyl_synth_AS"/>
</dbReference>
<dbReference type="InterPro" id="IPR014031">
    <property type="entry name" value="Ketoacyl_synth_C"/>
</dbReference>
<keyword evidence="4" id="KW-0597">Phosphoprotein</keyword>
<dbReference type="SMART" id="SM00822">
    <property type="entry name" value="PKS_KR"/>
    <property type="match status" value="1"/>
</dbReference>
<dbReference type="InterPro" id="IPR036736">
    <property type="entry name" value="ACP-like_sf"/>
</dbReference>
<dbReference type="Pfam" id="PF02801">
    <property type="entry name" value="Ketoacyl-synt_C"/>
    <property type="match status" value="1"/>
</dbReference>
<dbReference type="Proteomes" id="UP000297391">
    <property type="component" value="Unassembled WGS sequence"/>
</dbReference>
<dbReference type="InterPro" id="IPR014030">
    <property type="entry name" value="Ketoacyl_synth_N"/>
</dbReference>
<dbReference type="GO" id="GO:0004315">
    <property type="term" value="F:3-oxoacyl-[acyl-carrier-protein] synthase activity"/>
    <property type="evidence" value="ECO:0007669"/>
    <property type="project" value="InterPro"/>
</dbReference>
<dbReference type="Pfam" id="PF00109">
    <property type="entry name" value="ketoacyl-synt"/>
    <property type="match status" value="1"/>
</dbReference>
<dbReference type="CDD" id="cd00833">
    <property type="entry name" value="PKS"/>
    <property type="match status" value="1"/>
</dbReference>
<gene>
    <name evidence="7" type="ORF">DYL59_00355</name>
</gene>
<dbReference type="SUPFAM" id="SSF47336">
    <property type="entry name" value="ACP-like"/>
    <property type="match status" value="1"/>
</dbReference>
<dbReference type="Gene3D" id="3.30.70.3290">
    <property type="match status" value="1"/>
</dbReference>
<accession>A0A4Z0B0F0</accession>
<dbReference type="SUPFAM" id="SSF53901">
    <property type="entry name" value="Thiolase-like"/>
    <property type="match status" value="1"/>
</dbReference>
<dbReference type="GO" id="GO:0006633">
    <property type="term" value="P:fatty acid biosynthetic process"/>
    <property type="evidence" value="ECO:0007669"/>
    <property type="project" value="UniProtKB-UniPathway"/>
</dbReference>
<dbReference type="InterPro" id="IPR001242">
    <property type="entry name" value="Condensation_dom"/>
</dbReference>
<sequence>MRWPMRSVRRIYSSIRRPGCCAPFISARWRRHNRMPRQLLLPAVSKTGRPPFNVLVKETGADMRAHEEHQGLNDESHIAIIGMSCRFPGATSVHQYWQNLLEGVESIHVETGAQGQILARAELAGLEDFDYEFFGFSYKEAQLLDPQHRILLECAWEVLEDASLHAQAGSVGVFCGAGPSSYFINNIHAQRDRDSACGLYQSCEALAQFMATDKEFLASRIAYKLNCCGPAVNVQAACATSIFGIQAAIQALLLRECDAALVGAAGISVPQSMPYYFEPGMPFSADGHCRPFDVKASGTVFGSGAAVVGLKRLSDALADGDQIHAVIRSVATNNDGAFRAGMSAPSVAGQARVIREALAIAGVDPGQVSYVEAHGTATPIGDPIEIKALANAYVGRDREHTCHLGSVKGNIGHLGWAAGLAGLIKAVLITRHKIIPPTINFEQYNPNLYIEETPFAVNRQRVVLSDPEVIVGVSSFGLGGNNSHLIVETAPVRKGASSPLEFERTCLIPVSAKTIDGLQQLCTGYRQFLEDQPDENFPLFAANLLHSRSIFEQRAYVIASNRREAIDALNGLTFGARPPAVSSPRVGLIFSGQGGEHRDMGRELYLHEALFKDELDGFDPVCRDVFGASAAELLFNPRINWKIEEDITFSQPMTFALQVSMARLFLSSGLIPVALFGHSLGEYAAACVAGVFTAEQGFRMLVQRSRLLDSLGDIGAMVALGGDHQCVSRLIEGTPGVLSIAALNSISNTVVSGALEAVEQLIKNADSLGVSATRLKISRPGHSSLLDPLLDRFEAHLNSFELNLPVLPFISTVTGTLMSDEVATSHYWRRQLRQTVNFRASVASALELGCTHLVEIGPKAILSGLVLSEAADRLSVLPMARGGHLDHRQYLKMLGELFRAGTDAHLPFTQERAPVLTGLPTYPFQRVRCWIEASGPAHALAGQAYQSVWRPLTVEWMNSHSAAGQKVLFLTPNETFNKAETRYLENAFRQFRCFALNRLMGNDALSREALNVAALEFDGIWKEDVDGLDRVYLDLRHLPNNDVSTAIDVCAGVLNLLRSVPVGHDRQPHFCLLFATSVIREEDMSLNPVANSVVGMLRSVLIEEPDWKVTVLHFIRGQSPTGFEEANPIVLLPFTDELVVTVRQAQAFVLRLERARDSNDVRYRFPADQSYLLIGGAGGIGRQLIESLCADQIRCIHVLGRSSAPSEAMQALMMRYPNVRYLGVDLASKQGRDECANWLQSTVLGTLTIFNLAVDLHDQLANEVQVEDLQRAFDAKCTSVLTLYQLLCDQKREIECVFNFSSATSILGNGGQSTYGAASAFLDAAHDTLFCRASKVVTINWGVWGDAGKLCGNHRRMQVLKATGLNSHSCEEGFFVVRQLLAGPSRIAGFMNIDAKALGDRSRVCARFLEQLITDNNNQHRARPVGVSAHLLECTDNAQVVGVLETWLVATVDSLVGLEAPNCGYDKIKAFGFKALGFDSLALVQLKNALVTQFELPLTVKHLNAMQALSELQAALVAHVNKPAWHAVHSKHNDSVETLDIAVSLQQKRWISLIGKDYGLRIIPYLIYCRFDAEHCRKALFRVVDEHRLLRTYFPQGQPVVRTTAEVLQDFGVLFTDFSSHTAAGKTKHIAALVQAMAQALPKPENNVTWAIHFIDVGEPFFIALIGVQHLEFDGKSLTLFFDRFGECLHRLAEHQPLSRMDHDICYADYARRQQQYLSQQWGIDAGFFKGLFNAFEGPTVLPAHPGFASTAACLASRYSVEVTDGNRILSELADRYGFSVFNAILYVYAKTMADVIGCDQLIICAINSGRGLSEFNNVIGPFTAPLPVPITVHHDWLSGIATVARTLEALQGYPLMHPSMLIDEVPTFCAMAGDTYFSDVGINFLNYRHCSESPGKVRIEGVEILGPVSEGLLSGANIEDMRRVPGLHLVVEINGGDLRFNFWHHTPRFSTAEVEDWGHRMVRYLNQLLSLASATDEH</sequence>
<keyword evidence="8" id="KW-1185">Reference proteome</keyword>
<comment type="caution">
    <text evidence="7">The sequence shown here is derived from an EMBL/GenBank/DDBJ whole genome shotgun (WGS) entry which is preliminary data.</text>
</comment>
<dbReference type="InterPro" id="IPR050091">
    <property type="entry name" value="PKS_NRPS_Biosynth_Enz"/>
</dbReference>
<dbReference type="InterPro" id="IPR023213">
    <property type="entry name" value="CAT-like_dom_sf"/>
</dbReference>
<evidence type="ECO:0000256" key="3">
    <source>
        <dbReference type="ARBA" id="ARBA00022450"/>
    </source>
</evidence>
<dbReference type="Gene3D" id="3.40.366.10">
    <property type="entry name" value="Malonyl-Coenzyme A Acyl Carrier Protein, domain 2"/>
    <property type="match status" value="1"/>
</dbReference>
<dbReference type="InterPro" id="IPR016035">
    <property type="entry name" value="Acyl_Trfase/lysoPLipase"/>
</dbReference>
<dbReference type="InterPro" id="IPR016036">
    <property type="entry name" value="Malonyl_transacylase_ACP-bd"/>
</dbReference>
<dbReference type="Pfam" id="PF00668">
    <property type="entry name" value="Condensation"/>
    <property type="match status" value="1"/>
</dbReference>
<evidence type="ECO:0000313" key="7">
    <source>
        <dbReference type="EMBL" id="TFY92445.1"/>
    </source>
</evidence>
<keyword evidence="5" id="KW-0808">Transferase</keyword>
<dbReference type="GO" id="GO:0005886">
    <property type="term" value="C:plasma membrane"/>
    <property type="evidence" value="ECO:0007669"/>
    <property type="project" value="TreeGrafter"/>
</dbReference>
<dbReference type="PANTHER" id="PTHR43775">
    <property type="entry name" value="FATTY ACID SYNTHASE"/>
    <property type="match status" value="1"/>
</dbReference>
<dbReference type="PANTHER" id="PTHR43775:SF37">
    <property type="entry name" value="SI:DKEY-61P9.11"/>
    <property type="match status" value="1"/>
</dbReference>
<dbReference type="Gene3D" id="1.10.1200.10">
    <property type="entry name" value="ACP-like"/>
    <property type="match status" value="1"/>
</dbReference>
<evidence type="ECO:0000256" key="4">
    <source>
        <dbReference type="ARBA" id="ARBA00022553"/>
    </source>
</evidence>
<dbReference type="GO" id="GO:0004312">
    <property type="term" value="F:fatty acid synthase activity"/>
    <property type="evidence" value="ECO:0007669"/>
    <property type="project" value="TreeGrafter"/>
</dbReference>
<dbReference type="GO" id="GO:0071770">
    <property type="term" value="P:DIM/DIP cell wall layer assembly"/>
    <property type="evidence" value="ECO:0007669"/>
    <property type="project" value="TreeGrafter"/>
</dbReference>
<dbReference type="PROSITE" id="PS52004">
    <property type="entry name" value="KS3_2"/>
    <property type="match status" value="1"/>
</dbReference>
<dbReference type="PROSITE" id="PS00606">
    <property type="entry name" value="KS3_1"/>
    <property type="match status" value="1"/>
</dbReference>
<dbReference type="Gene3D" id="3.30.559.30">
    <property type="entry name" value="Nonribosomal peptide synthetase, condensation domain"/>
    <property type="match status" value="1"/>
</dbReference>
<dbReference type="SUPFAM" id="SSF55048">
    <property type="entry name" value="Probable ACP-binding domain of malonyl-CoA ACP transacylase"/>
    <property type="match status" value="1"/>
</dbReference>
<dbReference type="Pfam" id="PF16197">
    <property type="entry name" value="KAsynt_C_assoc"/>
    <property type="match status" value="1"/>
</dbReference>
<evidence type="ECO:0000259" key="6">
    <source>
        <dbReference type="PROSITE" id="PS52004"/>
    </source>
</evidence>
<dbReference type="InterPro" id="IPR013968">
    <property type="entry name" value="PKS_KR"/>
</dbReference>
<reference evidence="7 8" key="1">
    <citation type="journal article" date="2019" name="Syst. Appl. Microbiol.">
        <title>New species of pathogenic Pseudomonas isolated from citrus in Tunisia: Proposal of Pseudomonas kairouanensis sp. nov. and Pseudomonas nabeulensis sp. nov.</title>
        <authorList>
            <person name="Oueslati M."/>
            <person name="Mulet M."/>
            <person name="Gomila M."/>
            <person name="Berge O."/>
            <person name="Hajlaoui M.R."/>
            <person name="Lalucat J."/>
            <person name="Sadfi-Zouaoui N."/>
            <person name="Garcia-Valdes E."/>
        </authorList>
    </citation>
    <scope>NUCLEOTIDE SEQUENCE [LARGE SCALE GENOMIC DNA]</scope>
    <source>
        <strain evidence="7 8">KC12</strain>
    </source>
</reference>
<dbReference type="InterPro" id="IPR057326">
    <property type="entry name" value="KR_dom"/>
</dbReference>